<evidence type="ECO:0000256" key="1">
    <source>
        <dbReference type="SAM" id="MobiDB-lite"/>
    </source>
</evidence>
<feature type="region of interest" description="Disordered" evidence="1">
    <location>
        <begin position="193"/>
        <end position="241"/>
    </location>
</feature>
<dbReference type="Proteomes" id="UP000265515">
    <property type="component" value="Unassembled WGS sequence"/>
</dbReference>
<comment type="caution">
    <text evidence="2">The sequence shown here is derived from an EMBL/GenBank/DDBJ whole genome shotgun (WGS) entry which is preliminary data.</text>
</comment>
<feature type="compositionally biased region" description="Low complexity" evidence="1">
    <location>
        <begin position="1"/>
        <end position="18"/>
    </location>
</feature>
<protein>
    <submittedName>
        <fullName evidence="2">Uncharacterized protein</fullName>
    </submittedName>
</protein>
<dbReference type="EMBL" id="BFEA01000015">
    <property type="protein sequence ID" value="GBG60900.1"/>
    <property type="molecule type" value="Genomic_DNA"/>
</dbReference>
<accession>A0A388JSZ0</accession>
<feature type="compositionally biased region" description="Polar residues" evidence="1">
    <location>
        <begin position="27"/>
        <end position="68"/>
    </location>
</feature>
<name>A0A388JSZ0_CHABU</name>
<feature type="compositionally biased region" description="Acidic residues" evidence="1">
    <location>
        <begin position="77"/>
        <end position="94"/>
    </location>
</feature>
<dbReference type="AlphaFoldDB" id="A0A388JSZ0"/>
<evidence type="ECO:0000313" key="2">
    <source>
        <dbReference type="EMBL" id="GBG60900.1"/>
    </source>
</evidence>
<dbReference type="Gramene" id="GBG60900">
    <property type="protein sequence ID" value="GBG60900"/>
    <property type="gene ID" value="CBR_g16020"/>
</dbReference>
<proteinExistence type="predicted"/>
<feature type="region of interest" description="Disordered" evidence="1">
    <location>
        <begin position="1"/>
        <end position="96"/>
    </location>
</feature>
<organism evidence="2 3">
    <name type="scientific">Chara braunii</name>
    <name type="common">Braun's stonewort</name>
    <dbReference type="NCBI Taxonomy" id="69332"/>
    <lineage>
        <taxon>Eukaryota</taxon>
        <taxon>Viridiplantae</taxon>
        <taxon>Streptophyta</taxon>
        <taxon>Charophyceae</taxon>
        <taxon>Charales</taxon>
        <taxon>Characeae</taxon>
        <taxon>Chara</taxon>
    </lineage>
</organism>
<reference evidence="2 3" key="1">
    <citation type="journal article" date="2018" name="Cell">
        <title>The Chara Genome: Secondary Complexity and Implications for Plant Terrestrialization.</title>
        <authorList>
            <person name="Nishiyama T."/>
            <person name="Sakayama H."/>
            <person name="Vries J.D."/>
            <person name="Buschmann H."/>
            <person name="Saint-Marcoux D."/>
            <person name="Ullrich K.K."/>
            <person name="Haas F.B."/>
            <person name="Vanderstraeten L."/>
            <person name="Becker D."/>
            <person name="Lang D."/>
            <person name="Vosolsobe S."/>
            <person name="Rombauts S."/>
            <person name="Wilhelmsson P.K.I."/>
            <person name="Janitza P."/>
            <person name="Kern R."/>
            <person name="Heyl A."/>
            <person name="Rumpler F."/>
            <person name="Villalobos L.I.A.C."/>
            <person name="Clay J.M."/>
            <person name="Skokan R."/>
            <person name="Toyoda A."/>
            <person name="Suzuki Y."/>
            <person name="Kagoshima H."/>
            <person name="Schijlen E."/>
            <person name="Tajeshwar N."/>
            <person name="Catarino B."/>
            <person name="Hetherington A.J."/>
            <person name="Saltykova A."/>
            <person name="Bonnot C."/>
            <person name="Breuninger H."/>
            <person name="Symeonidi A."/>
            <person name="Radhakrishnan G.V."/>
            <person name="Van Nieuwerburgh F."/>
            <person name="Deforce D."/>
            <person name="Chang C."/>
            <person name="Karol K.G."/>
            <person name="Hedrich R."/>
            <person name="Ulvskov P."/>
            <person name="Glockner G."/>
            <person name="Delwiche C.F."/>
            <person name="Petrasek J."/>
            <person name="Van de Peer Y."/>
            <person name="Friml J."/>
            <person name="Beilby M."/>
            <person name="Dolan L."/>
            <person name="Kohara Y."/>
            <person name="Sugano S."/>
            <person name="Fujiyama A."/>
            <person name="Delaux P.-M."/>
            <person name="Quint M."/>
            <person name="TheiBen G."/>
            <person name="Hagemann M."/>
            <person name="Harholt J."/>
            <person name="Dunand C."/>
            <person name="Zachgo S."/>
            <person name="Langdale J."/>
            <person name="Maumus F."/>
            <person name="Straeten D.V.D."/>
            <person name="Gould S.B."/>
            <person name="Rensing S.A."/>
        </authorList>
    </citation>
    <scope>NUCLEOTIDE SEQUENCE [LARGE SCALE GENOMIC DNA]</scope>
    <source>
        <strain evidence="2 3">S276</strain>
    </source>
</reference>
<keyword evidence="3" id="KW-1185">Reference proteome</keyword>
<gene>
    <name evidence="2" type="ORF">CBR_g16020</name>
</gene>
<sequence length="355" mass="40543">MGAKSGSSQGKAGQIQGMEIEEEGAGNPSQSGEAMDISQQASNDLNTSMEASSASNPATQGEATSTQGQEKEMKGDSDDEDWEEEEEEEEEEPDTLIKWIQTVHNLRWERHIECEIHLAHHKHLRNLKQATATEVGTASTNRSEILRREQELNEFYASQYRWKAQQHKNDITVQNAGYTKQFVWPKMYQPQGWKRSERKRKMQQEGTDQVSQERQDSALSEGESVEQRLASTEEDQMEEEKRQAVILEAQIGILKEQKRELEEDTTNLQKIAYAPHTDIHAAAKLHAKNSLGKRVLLPYRWNEGNSNWEVAIHRSLPLITTEDSNSSRETLRKLLTEDIPTRAYVVGNLEDDRED</sequence>
<evidence type="ECO:0000313" key="3">
    <source>
        <dbReference type="Proteomes" id="UP000265515"/>
    </source>
</evidence>